<proteinExistence type="predicted"/>
<feature type="region of interest" description="Disordered" evidence="1">
    <location>
        <begin position="399"/>
        <end position="433"/>
    </location>
</feature>
<reference evidence="2" key="1">
    <citation type="submission" date="2020-10" db="EMBL/GenBank/DDBJ databases">
        <title>Genome Sequence of Monilinia vaccinii-corymbosi Sheds Light on Mummy Berry Disease Infection of Blueberry and Mating Type.</title>
        <authorList>
            <person name="Yow A.G."/>
            <person name="Zhang Y."/>
            <person name="Bansal K."/>
            <person name="Eacker S.M."/>
            <person name="Sullivan S."/>
            <person name="Liachko I."/>
            <person name="Cubeta M.A."/>
            <person name="Rollins J.A."/>
            <person name="Ashrafi H."/>
        </authorList>
    </citation>
    <scope>NUCLEOTIDE SEQUENCE</scope>
    <source>
        <strain evidence="2">RL-1</strain>
    </source>
</reference>
<feature type="compositionally biased region" description="Polar residues" evidence="1">
    <location>
        <begin position="657"/>
        <end position="671"/>
    </location>
</feature>
<feature type="compositionally biased region" description="Basic and acidic residues" evidence="1">
    <location>
        <begin position="569"/>
        <end position="578"/>
    </location>
</feature>
<feature type="region of interest" description="Disordered" evidence="1">
    <location>
        <begin position="641"/>
        <end position="782"/>
    </location>
</feature>
<feature type="compositionally biased region" description="Pro residues" evidence="1">
    <location>
        <begin position="708"/>
        <end position="717"/>
    </location>
</feature>
<feature type="compositionally biased region" description="Polar residues" evidence="1">
    <location>
        <begin position="547"/>
        <end position="565"/>
    </location>
</feature>
<gene>
    <name evidence="2" type="ORF">DSL72_003657</name>
</gene>
<dbReference type="Proteomes" id="UP000672032">
    <property type="component" value="Chromosome 1"/>
</dbReference>
<feature type="compositionally biased region" description="Basic and acidic residues" evidence="1">
    <location>
        <begin position="198"/>
        <end position="220"/>
    </location>
</feature>
<feature type="region of interest" description="Disordered" evidence="1">
    <location>
        <begin position="262"/>
        <end position="287"/>
    </location>
</feature>
<name>A0A8A3P1V2_9HELO</name>
<evidence type="ECO:0000313" key="3">
    <source>
        <dbReference type="Proteomes" id="UP000672032"/>
    </source>
</evidence>
<accession>A0A8A3P1V2</accession>
<feature type="region of interest" description="Disordered" evidence="1">
    <location>
        <begin position="79"/>
        <end position="220"/>
    </location>
</feature>
<feature type="compositionally biased region" description="Basic and acidic residues" evidence="1">
    <location>
        <begin position="14"/>
        <end position="25"/>
    </location>
</feature>
<evidence type="ECO:0000256" key="1">
    <source>
        <dbReference type="SAM" id="MobiDB-lite"/>
    </source>
</evidence>
<protein>
    <submittedName>
        <fullName evidence="2">Uncharacterized protein</fullName>
    </submittedName>
</protein>
<feature type="compositionally biased region" description="Polar residues" evidence="1">
    <location>
        <begin position="108"/>
        <end position="121"/>
    </location>
</feature>
<feature type="region of interest" description="Disordered" evidence="1">
    <location>
        <begin position="1"/>
        <end position="63"/>
    </location>
</feature>
<sequence>MENKHHSRKRKLAHEHESRHGEPGRHGKHNHHDVAQENRAQGHSPRKVIERRQPRAMIDQNELSGDVNYVRTWLAQTQNEGAIEPSRQHSPGTDLGHLEEKAMHSPYSPHTTQKLGENRNTVKPKLEPDKERTSSDSSMLKVPTATMVNERTRTRTSYESHTTNHGEGITRSHEHRKNAPSSVTSSSSQFSVAQPKQETFEKRARHKTREDRYETKRKVGKADVVEKPIRMRREKKGDRRKAARKASEDLMNNFASNKIGQDRLTARPSNGPGIFQNGRASSPPRRRGLPDLAFSEMEFLQRSRKKDHLNDTIIVPKSHVKEKRKAAREQDEIATFFKPSKTPIRDNNSTFEHPTSLNSIQETSLYEGQLRRDSDDVRHRCYMENLRSRIDNTETYVVDSRSQRVQSNKDRFPREPTPNFPSEEVGNREMHSESTNTIVTWSDSQRSPGATIALRQATEKHYQRQHSTTPDSVRSSIEKTRIFKDTGIENPSRRRVHLQETVSTGINGVRQEHRLSTSDGPVEIGRHSSRLSPDSANISHEIDRPPNGQQQNHVSQLSPSTTQNIVEPHLTRRPPDPVEVVDEGRRRVVVEYYDPNRGWYREENLKSPTLPSEQVAAPVLIPLTRQQMACNARIKRPSTTLPVIREASDESEEDSPFSISSTSGKGIQRTKSAPVDSLTAEGDMCGDVSKSHRSVNEGQEKFTLDPPGSEPIPPPRDFPLQHTQYSRPDQPTGMTREINRNATLPSGTIEERERQARTGDINGRIHIPLGTTSRSNPNREDLPFLTRPPFRRGLETHHEAPRQDIGSIPRSPLIRLRSLYVQQLEHDQEQDDMTNCHFHEKVEECGTSEGPEPDLNTDMYAENWDHGESEEQMAYDAEDVFGHPHYLCEHGPPQTHTGALDDSQSRPEGMGFGYADSYLYLSTDGYAYAAQEGAVRNEDDDWDRGAHFGAYPWIEGRRRRRHDSESAYEMNDDGHGNPFVPPFFRGYRELDEGPDGNASESTGISMARFWRPNVQY</sequence>
<feature type="compositionally biased region" description="Polar residues" evidence="1">
    <location>
        <begin position="721"/>
        <end position="733"/>
    </location>
</feature>
<dbReference type="OrthoDB" id="2537141at2759"/>
<feature type="compositionally biased region" description="Basic and acidic residues" evidence="1">
    <location>
        <begin position="150"/>
        <end position="172"/>
    </location>
</feature>
<organism evidence="2 3">
    <name type="scientific">Monilinia vaccinii-corymbosi</name>
    <dbReference type="NCBI Taxonomy" id="61207"/>
    <lineage>
        <taxon>Eukaryota</taxon>
        <taxon>Fungi</taxon>
        <taxon>Dikarya</taxon>
        <taxon>Ascomycota</taxon>
        <taxon>Pezizomycotina</taxon>
        <taxon>Leotiomycetes</taxon>
        <taxon>Helotiales</taxon>
        <taxon>Sclerotiniaceae</taxon>
        <taxon>Monilinia</taxon>
    </lineage>
</organism>
<feature type="compositionally biased region" description="Basic and acidic residues" evidence="1">
    <location>
        <begin position="124"/>
        <end position="134"/>
    </location>
</feature>
<dbReference type="AlphaFoldDB" id="A0A8A3P1V2"/>
<feature type="region of interest" description="Disordered" evidence="1">
    <location>
        <begin position="507"/>
        <end position="578"/>
    </location>
</feature>
<feature type="compositionally biased region" description="Basic residues" evidence="1">
    <location>
        <begin position="1"/>
        <end position="13"/>
    </location>
</feature>
<keyword evidence="3" id="KW-1185">Reference proteome</keyword>
<evidence type="ECO:0000313" key="2">
    <source>
        <dbReference type="EMBL" id="QSZ29146.1"/>
    </source>
</evidence>
<feature type="compositionally biased region" description="Basic and acidic residues" evidence="1">
    <location>
        <begin position="694"/>
        <end position="703"/>
    </location>
</feature>
<feature type="compositionally biased region" description="Low complexity" evidence="1">
    <location>
        <begin position="179"/>
        <end position="195"/>
    </location>
</feature>
<dbReference type="EMBL" id="CP063405">
    <property type="protein sequence ID" value="QSZ29146.1"/>
    <property type="molecule type" value="Genomic_DNA"/>
</dbReference>